<dbReference type="Gene3D" id="1.10.510.40">
    <property type="match status" value="1"/>
</dbReference>
<name>A0ABW6UB18_9ACTN</name>
<comment type="pathway">
    <text evidence="1">Siderophore biosynthesis.</text>
</comment>
<dbReference type="EMBL" id="JBIAWJ010000001">
    <property type="protein sequence ID" value="MFF4520626.1"/>
    <property type="molecule type" value="Genomic_DNA"/>
</dbReference>
<reference evidence="6 7" key="1">
    <citation type="submission" date="2024-10" db="EMBL/GenBank/DDBJ databases">
        <title>The Natural Products Discovery Center: Release of the First 8490 Sequenced Strains for Exploring Actinobacteria Biosynthetic Diversity.</title>
        <authorList>
            <person name="Kalkreuter E."/>
            <person name="Kautsar S.A."/>
            <person name="Yang D."/>
            <person name="Bader C.D."/>
            <person name="Teijaro C.N."/>
            <person name="Fluegel L."/>
            <person name="Davis C.M."/>
            <person name="Simpson J.R."/>
            <person name="Lauterbach L."/>
            <person name="Steele A.D."/>
            <person name="Gui C."/>
            <person name="Meng S."/>
            <person name="Li G."/>
            <person name="Viehrig K."/>
            <person name="Ye F."/>
            <person name="Su P."/>
            <person name="Kiefer A.F."/>
            <person name="Nichols A."/>
            <person name="Cepeda A.J."/>
            <person name="Yan W."/>
            <person name="Fan B."/>
            <person name="Jiang Y."/>
            <person name="Adhikari A."/>
            <person name="Zheng C.-J."/>
            <person name="Schuster L."/>
            <person name="Cowan T.M."/>
            <person name="Smanski M.J."/>
            <person name="Chevrette M.G."/>
            <person name="De Carvalho L.P.S."/>
            <person name="Shen B."/>
        </authorList>
    </citation>
    <scope>NUCLEOTIDE SEQUENCE [LARGE SCALE GENOMIC DNA]</scope>
    <source>
        <strain evidence="6 7">NPDC001390</strain>
    </source>
</reference>
<organism evidence="6 7">
    <name type="scientific">Streptomyces bluensis</name>
    <dbReference type="NCBI Taxonomy" id="33897"/>
    <lineage>
        <taxon>Bacteria</taxon>
        <taxon>Bacillati</taxon>
        <taxon>Actinomycetota</taxon>
        <taxon>Actinomycetes</taxon>
        <taxon>Kitasatosporales</taxon>
        <taxon>Streptomycetaceae</taxon>
        <taxon>Streptomyces</taxon>
    </lineage>
</organism>
<dbReference type="InterPro" id="IPR007310">
    <property type="entry name" value="Aerobactin_biosyn_IucA/IucC_N"/>
</dbReference>
<dbReference type="InterPro" id="IPR037455">
    <property type="entry name" value="LucA/IucC-like"/>
</dbReference>
<dbReference type="Proteomes" id="UP001602058">
    <property type="component" value="Unassembled WGS sequence"/>
</dbReference>
<keyword evidence="7" id="KW-1185">Reference proteome</keyword>
<evidence type="ECO:0000256" key="1">
    <source>
        <dbReference type="ARBA" id="ARBA00004924"/>
    </source>
</evidence>
<evidence type="ECO:0000259" key="4">
    <source>
        <dbReference type="Pfam" id="PF04183"/>
    </source>
</evidence>
<accession>A0ABW6UB18</accession>
<feature type="domain" description="Aerobactin siderophore biosynthesis IucA/IucC-like C-terminal" evidence="5">
    <location>
        <begin position="410"/>
        <end position="561"/>
    </location>
</feature>
<dbReference type="RefSeq" id="WP_387883463.1">
    <property type="nucleotide sequence ID" value="NZ_JBIAWJ010000001.1"/>
</dbReference>
<dbReference type="Pfam" id="PF04183">
    <property type="entry name" value="IucA_IucC"/>
    <property type="match status" value="1"/>
</dbReference>
<evidence type="ECO:0000313" key="6">
    <source>
        <dbReference type="EMBL" id="MFF4520626.1"/>
    </source>
</evidence>
<feature type="domain" description="Aerobactin siderophore biosynthesis IucA/IucC N-terminal" evidence="4">
    <location>
        <begin position="156"/>
        <end position="376"/>
    </location>
</feature>
<comment type="caution">
    <text evidence="6">The sequence shown here is derived from an EMBL/GenBank/DDBJ whole genome shotgun (WGS) entry which is preliminary data.</text>
</comment>
<proteinExistence type="inferred from homology"/>
<comment type="similarity">
    <text evidence="2">Belongs to the IucA/IucC family.</text>
</comment>
<dbReference type="PANTHER" id="PTHR34384:SF5">
    <property type="entry name" value="L-2,3-DIAMINOPROPANOATE--CITRATE LIGASE"/>
    <property type="match status" value="1"/>
</dbReference>
<evidence type="ECO:0000256" key="2">
    <source>
        <dbReference type="ARBA" id="ARBA00007832"/>
    </source>
</evidence>
<protein>
    <submittedName>
        <fullName evidence="6">IucA/IucC family protein</fullName>
    </submittedName>
</protein>
<dbReference type="Gene3D" id="6.10.250.3370">
    <property type="match status" value="1"/>
</dbReference>
<sequence>MTQTRTHESSVASPIRPGARDQAEAGSTQRLLNSFLSETGIRDPRVAGEKEFRVLLPSSGHVLTGSILHWSPMGHHVYGSELRLTDAEETWTRPVDHRLLVGILLGELSAQLGTDSATQTELSAQVDNSVERTARYLERGHGPRPTPHRKHALTRHAEQSLLMGHPLHPTPKSAEGFNDAELAPYAPELGADFTLHYFAVAPRLLRSRRVADGNWLPAELTAQAQAASRGGTDEATLLPVHPWQAAYLLRQPRFRAWVEAGDITDLGPLGPAVYPTSSVRTVCDPDFTTAWKLPLHVRITNFVRNNPTDQTQRALDASALVTRCRPEWNHPGFHVLIETGALGLADEELAADTTVLFRENPFASNGKAPQVVAGLLETGPDGAEPHLIGHVREACGVPTGPLPFDGVAPWLAQYLEISLVPLLDVFDTTGISFEAHVQNSLVHLDQGRPTHFYVRDMEGVSLSRENRGLTPAGRALEPRSTLLYSHDEAWHRLQYYAVTNHFGHLVHVLGYYTGHDETRLWSVVSRVLAARPGASAKALAAADTLPAKANLSSRLAKSSEHPSYVLLPNPIYEVAR</sequence>
<dbReference type="Pfam" id="PF06276">
    <property type="entry name" value="FhuF"/>
    <property type="match status" value="1"/>
</dbReference>
<dbReference type="InterPro" id="IPR022770">
    <property type="entry name" value="IucA/IucC-like_C"/>
</dbReference>
<evidence type="ECO:0000313" key="7">
    <source>
        <dbReference type="Proteomes" id="UP001602058"/>
    </source>
</evidence>
<evidence type="ECO:0000259" key="5">
    <source>
        <dbReference type="Pfam" id="PF06276"/>
    </source>
</evidence>
<feature type="region of interest" description="Disordered" evidence="3">
    <location>
        <begin position="1"/>
        <end position="27"/>
    </location>
</feature>
<evidence type="ECO:0000256" key="3">
    <source>
        <dbReference type="SAM" id="MobiDB-lite"/>
    </source>
</evidence>
<dbReference type="PANTHER" id="PTHR34384">
    <property type="entry name" value="L-2,3-DIAMINOPROPANOATE--CITRATE LIGASE"/>
    <property type="match status" value="1"/>
</dbReference>
<gene>
    <name evidence="6" type="ORF">ACFY1D_04050</name>
</gene>